<dbReference type="PANTHER" id="PTHR11409:SF43">
    <property type="entry name" value="ADENOSINE DEAMINASE"/>
    <property type="match status" value="1"/>
</dbReference>
<evidence type="ECO:0000256" key="5">
    <source>
        <dbReference type="ARBA" id="ARBA00022801"/>
    </source>
</evidence>
<evidence type="ECO:0000313" key="9">
    <source>
        <dbReference type="Proteomes" id="UP000633136"/>
    </source>
</evidence>
<dbReference type="InterPro" id="IPR032466">
    <property type="entry name" value="Metal_Hydrolase"/>
</dbReference>
<name>A0A917EQK8_9MICC</name>
<dbReference type="GO" id="GO:0004000">
    <property type="term" value="F:adenosine deaminase activity"/>
    <property type="evidence" value="ECO:0007669"/>
    <property type="project" value="TreeGrafter"/>
</dbReference>
<reference evidence="8" key="2">
    <citation type="submission" date="2020-09" db="EMBL/GenBank/DDBJ databases">
        <authorList>
            <person name="Sun Q."/>
            <person name="Zhou Y."/>
        </authorList>
    </citation>
    <scope>NUCLEOTIDE SEQUENCE</scope>
    <source>
        <strain evidence="8">CGMCC 1.15388</strain>
    </source>
</reference>
<sequence>MTSIEAEDRTAAAKIEEQLRNLPKVSLHDHLDGSLRPATLVELAAEIGHELPTQDPDELAETFSRNANSGSLEKYLEAFAHTTAVMQTAANLRRVAKEYVEDLAADGIVYAEVRWAPEQHQAEGLSLDEAVEAVQTGLEEGMSSVEAQDGIIVVGQLISAMRQSDRADEVVEVALRHRDKGVLGFDIAGPEAGFPPSKFAGAFTRLAEEMLPATVHAGEADGVESVRDALVSGRAQRLGHGIRVAEDITVTVGESSRSKTAEDGEEELVEVELGPVARWVRDRQIHLEASPTSNLQTGAADGFSEGGRAALADHPFDMLYQLGFNIGVNTDNRLVSGVTLSYELAQIAVTFDYGLAELADFQINALESSFLGYEEREALAGVILEAWNA</sequence>
<dbReference type="SUPFAM" id="SSF51556">
    <property type="entry name" value="Metallo-dependent hydrolases"/>
    <property type="match status" value="1"/>
</dbReference>
<dbReference type="PANTHER" id="PTHR11409">
    <property type="entry name" value="ADENOSINE DEAMINASE"/>
    <property type="match status" value="1"/>
</dbReference>
<keyword evidence="4" id="KW-0479">Metal-binding</keyword>
<evidence type="ECO:0000256" key="3">
    <source>
        <dbReference type="ARBA" id="ARBA00012784"/>
    </source>
</evidence>
<dbReference type="EC" id="3.5.4.4" evidence="3"/>
<evidence type="ECO:0000256" key="1">
    <source>
        <dbReference type="ARBA" id="ARBA00001947"/>
    </source>
</evidence>
<dbReference type="Gene3D" id="3.20.20.140">
    <property type="entry name" value="Metal-dependent hydrolases"/>
    <property type="match status" value="1"/>
</dbReference>
<keyword evidence="6" id="KW-0862">Zinc</keyword>
<dbReference type="NCBIfam" id="NF006847">
    <property type="entry name" value="PRK09358.1-2"/>
    <property type="match status" value="1"/>
</dbReference>
<protein>
    <recommendedName>
        <fullName evidence="3">adenosine deaminase</fullName>
        <ecNumber evidence="3">3.5.4.4</ecNumber>
    </recommendedName>
</protein>
<dbReference type="InterPro" id="IPR001365">
    <property type="entry name" value="A_deaminase_dom"/>
</dbReference>
<feature type="domain" description="Adenosine deaminase" evidence="7">
    <location>
        <begin position="23"/>
        <end position="383"/>
    </location>
</feature>
<keyword evidence="9" id="KW-1185">Reference proteome</keyword>
<organism evidence="8 9">
    <name type="scientific">Nesterenkonia cremea</name>
    <dbReference type="NCBI Taxonomy" id="1882340"/>
    <lineage>
        <taxon>Bacteria</taxon>
        <taxon>Bacillati</taxon>
        <taxon>Actinomycetota</taxon>
        <taxon>Actinomycetes</taxon>
        <taxon>Micrococcales</taxon>
        <taxon>Micrococcaceae</taxon>
        <taxon>Nesterenkonia</taxon>
    </lineage>
</organism>
<evidence type="ECO:0000256" key="6">
    <source>
        <dbReference type="ARBA" id="ARBA00022833"/>
    </source>
</evidence>
<evidence type="ECO:0000313" key="8">
    <source>
        <dbReference type="EMBL" id="GGE75894.1"/>
    </source>
</evidence>
<dbReference type="Proteomes" id="UP000633136">
    <property type="component" value="Unassembled WGS sequence"/>
</dbReference>
<evidence type="ECO:0000256" key="4">
    <source>
        <dbReference type="ARBA" id="ARBA00022723"/>
    </source>
</evidence>
<dbReference type="GO" id="GO:0043103">
    <property type="term" value="P:hypoxanthine salvage"/>
    <property type="evidence" value="ECO:0007669"/>
    <property type="project" value="TreeGrafter"/>
</dbReference>
<dbReference type="EMBL" id="BMIS01000013">
    <property type="protein sequence ID" value="GGE75894.1"/>
    <property type="molecule type" value="Genomic_DNA"/>
</dbReference>
<evidence type="ECO:0000256" key="2">
    <source>
        <dbReference type="ARBA" id="ARBA00006676"/>
    </source>
</evidence>
<keyword evidence="5" id="KW-0378">Hydrolase</keyword>
<dbReference type="InterPro" id="IPR006330">
    <property type="entry name" value="Ado/ade_deaminase"/>
</dbReference>
<evidence type="ECO:0000259" key="7">
    <source>
        <dbReference type="Pfam" id="PF00962"/>
    </source>
</evidence>
<dbReference type="GO" id="GO:0046872">
    <property type="term" value="F:metal ion binding"/>
    <property type="evidence" value="ECO:0007669"/>
    <property type="project" value="UniProtKB-KW"/>
</dbReference>
<dbReference type="GO" id="GO:0006154">
    <property type="term" value="P:adenosine catabolic process"/>
    <property type="evidence" value="ECO:0007669"/>
    <property type="project" value="TreeGrafter"/>
</dbReference>
<accession>A0A917EQK8</accession>
<dbReference type="Pfam" id="PF00962">
    <property type="entry name" value="A_deaminase"/>
    <property type="match status" value="1"/>
</dbReference>
<comment type="similarity">
    <text evidence="2">Belongs to the metallo-dependent hydrolases superfamily. Adenosine and AMP deaminases family.</text>
</comment>
<gene>
    <name evidence="8" type="primary">add2</name>
    <name evidence="8" type="ORF">GCM10011401_24080</name>
</gene>
<dbReference type="GO" id="GO:0005829">
    <property type="term" value="C:cytosol"/>
    <property type="evidence" value="ECO:0007669"/>
    <property type="project" value="TreeGrafter"/>
</dbReference>
<comment type="caution">
    <text evidence="8">The sequence shown here is derived from an EMBL/GenBank/DDBJ whole genome shotgun (WGS) entry which is preliminary data.</text>
</comment>
<comment type="cofactor">
    <cofactor evidence="1">
        <name>Zn(2+)</name>
        <dbReference type="ChEBI" id="CHEBI:29105"/>
    </cofactor>
</comment>
<dbReference type="GO" id="GO:0046103">
    <property type="term" value="P:inosine biosynthetic process"/>
    <property type="evidence" value="ECO:0007669"/>
    <property type="project" value="TreeGrafter"/>
</dbReference>
<reference evidence="8" key="1">
    <citation type="journal article" date="2014" name="Int. J. Syst. Evol. Microbiol.">
        <title>Complete genome sequence of Corynebacterium casei LMG S-19264T (=DSM 44701T), isolated from a smear-ripened cheese.</title>
        <authorList>
            <consortium name="US DOE Joint Genome Institute (JGI-PGF)"/>
            <person name="Walter F."/>
            <person name="Albersmeier A."/>
            <person name="Kalinowski J."/>
            <person name="Ruckert C."/>
        </authorList>
    </citation>
    <scope>NUCLEOTIDE SEQUENCE</scope>
    <source>
        <strain evidence="8">CGMCC 1.15388</strain>
    </source>
</reference>
<dbReference type="RefSeq" id="WP_188686081.1">
    <property type="nucleotide sequence ID" value="NZ_BMIS01000013.1"/>
</dbReference>
<proteinExistence type="inferred from homology"/>
<dbReference type="AlphaFoldDB" id="A0A917EQK8"/>